<evidence type="ECO:0000256" key="7">
    <source>
        <dbReference type="ARBA" id="ARBA00023136"/>
    </source>
</evidence>
<dbReference type="InterPro" id="IPR050388">
    <property type="entry name" value="ABC_Ni/Peptide_Import"/>
</dbReference>
<organism evidence="9 10">
    <name type="scientific">Tritonibacter mobilis F1926</name>
    <dbReference type="NCBI Taxonomy" id="1265309"/>
    <lineage>
        <taxon>Bacteria</taxon>
        <taxon>Pseudomonadati</taxon>
        <taxon>Pseudomonadota</taxon>
        <taxon>Alphaproteobacteria</taxon>
        <taxon>Rhodobacterales</taxon>
        <taxon>Paracoccaceae</taxon>
        <taxon>Tritonibacter</taxon>
    </lineage>
</organism>
<dbReference type="GO" id="GO:0055085">
    <property type="term" value="P:transmembrane transport"/>
    <property type="evidence" value="ECO:0007669"/>
    <property type="project" value="UniProtKB-ARBA"/>
</dbReference>
<geneLocation type="plasmid" evidence="9 10">
    <name>unnamed2</name>
</geneLocation>
<reference evidence="9 10" key="1">
    <citation type="journal article" date="2016" name="ISME J.">
        <title>Global occurrence and heterogeneity of the Roseobacter-clade species Ruegeria mobilis.</title>
        <authorList>
            <person name="Sonnenschein E."/>
            <person name="Gram L."/>
        </authorList>
    </citation>
    <scope>NUCLEOTIDE SEQUENCE [LARGE SCALE GENOMIC DNA]</scope>
    <source>
        <strain evidence="9 10">F1926</strain>
        <plasmid evidence="9 10">unnamed2</plasmid>
    </source>
</reference>
<name>A0A1B1A9V8_9RHOB</name>
<dbReference type="GO" id="GO:0005886">
    <property type="term" value="C:plasma membrane"/>
    <property type="evidence" value="ECO:0007669"/>
    <property type="project" value="UniProtKB-SubCell"/>
</dbReference>
<comment type="similarity">
    <text evidence="2">Belongs to the ABC transporter superfamily.</text>
</comment>
<dbReference type="KEGG" id="rmb:K529_021525"/>
<keyword evidence="7" id="KW-0472">Membrane</keyword>
<keyword evidence="9" id="KW-0614">Plasmid</keyword>
<keyword evidence="3" id="KW-0813">Transport</keyword>
<dbReference type="NCBIfam" id="TIGR01727">
    <property type="entry name" value="oligo_HPY"/>
    <property type="match status" value="1"/>
</dbReference>
<sequence length="343" mass="36781">MSPDPSPLSPPDTGDQGSDILSLRDFRLRFRGQPVPTVNGIDLKVAAGEILCIVGESGCGKSVTAMSIMGLLPPKSSEVLSGSLDFLGKSYDLRHENLPAGQRGNQIAMIFQEPMTSLNPSFTVGNQIAESVLQHQGGSRAEAMERTHDMLVKVGIPAPRQRLNEYPYQLSGGMRQRVMIAMALANDPKLLIADEPTTALDVTIQAQILDLIRDLRRETGMGTMMITHDLGVVAEIADSVAVMYGGEVVEYGPVTEIFDNPQHPYTIGLMSAMPRLDQPGGRLAIVPGSVPSMANMPSGCRFRSRCAFAHARCADPAPKIEAAPGHSVACHFAPLERNLAVTA</sequence>
<dbReference type="OrthoDB" id="9782308at2"/>
<dbReference type="SMART" id="SM00382">
    <property type="entry name" value="AAA"/>
    <property type="match status" value="1"/>
</dbReference>
<dbReference type="AlphaFoldDB" id="A0A1B1A9V8"/>
<dbReference type="FunFam" id="3.40.50.300:FF:000016">
    <property type="entry name" value="Oligopeptide ABC transporter ATP-binding component"/>
    <property type="match status" value="1"/>
</dbReference>
<dbReference type="GO" id="GO:0015833">
    <property type="term" value="P:peptide transport"/>
    <property type="evidence" value="ECO:0007669"/>
    <property type="project" value="InterPro"/>
</dbReference>
<proteinExistence type="inferred from homology"/>
<evidence type="ECO:0000313" key="10">
    <source>
        <dbReference type="Proteomes" id="UP000013243"/>
    </source>
</evidence>
<dbReference type="InterPro" id="IPR027417">
    <property type="entry name" value="P-loop_NTPase"/>
</dbReference>
<accession>A0A1B1A9V8</accession>
<evidence type="ECO:0000313" key="9">
    <source>
        <dbReference type="EMBL" id="ANP43339.1"/>
    </source>
</evidence>
<dbReference type="CDD" id="cd03257">
    <property type="entry name" value="ABC_NikE_OppD_transporters"/>
    <property type="match status" value="1"/>
</dbReference>
<dbReference type="InterPro" id="IPR003593">
    <property type="entry name" value="AAA+_ATPase"/>
</dbReference>
<dbReference type="PROSITE" id="PS00211">
    <property type="entry name" value="ABC_TRANSPORTER_1"/>
    <property type="match status" value="1"/>
</dbReference>
<evidence type="ECO:0000256" key="5">
    <source>
        <dbReference type="ARBA" id="ARBA00022741"/>
    </source>
</evidence>
<keyword evidence="4" id="KW-1003">Cell membrane</keyword>
<feature type="domain" description="ABC transporter" evidence="8">
    <location>
        <begin position="23"/>
        <end position="270"/>
    </location>
</feature>
<keyword evidence="5" id="KW-0547">Nucleotide-binding</keyword>
<dbReference type="GO" id="GO:0016887">
    <property type="term" value="F:ATP hydrolysis activity"/>
    <property type="evidence" value="ECO:0007669"/>
    <property type="project" value="InterPro"/>
</dbReference>
<dbReference type="PANTHER" id="PTHR43297:SF2">
    <property type="entry name" value="DIPEPTIDE TRANSPORT ATP-BINDING PROTEIN DPPD"/>
    <property type="match status" value="1"/>
</dbReference>
<comment type="subcellular location">
    <subcellularLocation>
        <location evidence="1">Cell inner membrane</location>
        <topology evidence="1">Peripheral membrane protein</topology>
    </subcellularLocation>
</comment>
<evidence type="ECO:0000259" key="8">
    <source>
        <dbReference type="PROSITE" id="PS50893"/>
    </source>
</evidence>
<dbReference type="GO" id="GO:0005524">
    <property type="term" value="F:ATP binding"/>
    <property type="evidence" value="ECO:0007669"/>
    <property type="project" value="UniProtKB-KW"/>
</dbReference>
<gene>
    <name evidence="9" type="primary">dppD</name>
    <name evidence="9" type="ORF">K529_021525</name>
</gene>
<dbReference type="SUPFAM" id="SSF52540">
    <property type="entry name" value="P-loop containing nucleoside triphosphate hydrolases"/>
    <property type="match status" value="1"/>
</dbReference>
<dbReference type="PROSITE" id="PS50893">
    <property type="entry name" value="ABC_TRANSPORTER_2"/>
    <property type="match status" value="1"/>
</dbReference>
<dbReference type="RefSeq" id="WP_046002234.1">
    <property type="nucleotide sequence ID" value="NZ_CP015232.1"/>
</dbReference>
<dbReference type="InterPro" id="IPR003439">
    <property type="entry name" value="ABC_transporter-like_ATP-bd"/>
</dbReference>
<evidence type="ECO:0000256" key="2">
    <source>
        <dbReference type="ARBA" id="ARBA00005417"/>
    </source>
</evidence>
<evidence type="ECO:0000256" key="4">
    <source>
        <dbReference type="ARBA" id="ARBA00022475"/>
    </source>
</evidence>
<dbReference type="Gene3D" id="3.40.50.300">
    <property type="entry name" value="P-loop containing nucleotide triphosphate hydrolases"/>
    <property type="match status" value="1"/>
</dbReference>
<protein>
    <submittedName>
        <fullName evidence="9">Peptide ABC transporter ATP-binding protein</fullName>
    </submittedName>
</protein>
<dbReference type="Proteomes" id="UP000013243">
    <property type="component" value="Plasmid unnamed2"/>
</dbReference>
<dbReference type="InterPro" id="IPR017871">
    <property type="entry name" value="ABC_transporter-like_CS"/>
</dbReference>
<dbReference type="PANTHER" id="PTHR43297">
    <property type="entry name" value="OLIGOPEPTIDE TRANSPORT ATP-BINDING PROTEIN APPD"/>
    <property type="match status" value="1"/>
</dbReference>
<evidence type="ECO:0000256" key="6">
    <source>
        <dbReference type="ARBA" id="ARBA00022840"/>
    </source>
</evidence>
<dbReference type="GeneID" id="28252474"/>
<dbReference type="Pfam" id="PF00005">
    <property type="entry name" value="ABC_tran"/>
    <property type="match status" value="1"/>
</dbReference>
<dbReference type="EMBL" id="CP015232">
    <property type="protein sequence ID" value="ANP43339.1"/>
    <property type="molecule type" value="Genomic_DNA"/>
</dbReference>
<keyword evidence="6 9" id="KW-0067">ATP-binding</keyword>
<evidence type="ECO:0000256" key="1">
    <source>
        <dbReference type="ARBA" id="ARBA00004417"/>
    </source>
</evidence>
<dbReference type="Pfam" id="PF08352">
    <property type="entry name" value="oligo_HPY"/>
    <property type="match status" value="1"/>
</dbReference>
<dbReference type="InterPro" id="IPR013563">
    <property type="entry name" value="Oligopep_ABC_C"/>
</dbReference>
<evidence type="ECO:0000256" key="3">
    <source>
        <dbReference type="ARBA" id="ARBA00022448"/>
    </source>
</evidence>